<keyword evidence="7" id="KW-0493">Microtubule</keyword>
<comment type="subcellular location">
    <subcellularLocation>
        <location evidence="2">Chromosome</location>
        <location evidence="2">Centromere</location>
        <location evidence="2">Kinetochore</location>
    </subcellularLocation>
    <subcellularLocation>
        <location evidence="1">Cytoplasm</location>
        <location evidence="1">Cytoskeleton</location>
        <location evidence="1">Spindle</location>
    </subcellularLocation>
</comment>
<keyword evidence="9" id="KW-0995">Kinetochore</keyword>
<dbReference type="GO" id="GO:0005876">
    <property type="term" value="C:spindle microtubule"/>
    <property type="evidence" value="ECO:0007669"/>
    <property type="project" value="TreeGrafter"/>
</dbReference>
<evidence type="ECO:0000256" key="4">
    <source>
        <dbReference type="ARBA" id="ARBA00022454"/>
    </source>
</evidence>
<dbReference type="Proteomes" id="UP000824782">
    <property type="component" value="Unassembled WGS sequence"/>
</dbReference>
<evidence type="ECO:0000256" key="9">
    <source>
        <dbReference type="ARBA" id="ARBA00022838"/>
    </source>
</evidence>
<dbReference type="GO" id="GO:0000940">
    <property type="term" value="C:outer kinetochore"/>
    <property type="evidence" value="ECO:0007669"/>
    <property type="project" value="InterPro"/>
</dbReference>
<proteinExistence type="inferred from homology"/>
<dbReference type="PANTHER" id="PTHR48118">
    <property type="entry name" value="SPINDLE AND KINETOCHORE-ASSOCIATED PROTEIN 3"/>
    <property type="match status" value="1"/>
</dbReference>
<keyword evidence="8" id="KW-0498">Mitosis</keyword>
<dbReference type="EMBL" id="WNYA01000002">
    <property type="protein sequence ID" value="KAG8584792.1"/>
    <property type="molecule type" value="Genomic_DNA"/>
</dbReference>
<dbReference type="EMBL" id="WNYA01000002">
    <property type="protein sequence ID" value="KAG8584793.1"/>
    <property type="molecule type" value="Genomic_DNA"/>
</dbReference>
<dbReference type="GO" id="GO:0051301">
    <property type="term" value="P:cell division"/>
    <property type="evidence" value="ECO:0007669"/>
    <property type="project" value="UniProtKB-KW"/>
</dbReference>
<evidence type="ECO:0000256" key="2">
    <source>
        <dbReference type="ARBA" id="ARBA00004629"/>
    </source>
</evidence>
<keyword evidence="11" id="KW-0131">Cell cycle</keyword>
<feature type="region of interest" description="Disordered" evidence="13">
    <location>
        <begin position="303"/>
        <end position="350"/>
    </location>
</feature>
<evidence type="ECO:0000256" key="6">
    <source>
        <dbReference type="ARBA" id="ARBA00022618"/>
    </source>
</evidence>
<evidence type="ECO:0000256" key="1">
    <source>
        <dbReference type="ARBA" id="ARBA00004186"/>
    </source>
</evidence>
<name>A0AAV7CL09_ENGPU</name>
<evidence type="ECO:0000256" key="13">
    <source>
        <dbReference type="SAM" id="MobiDB-lite"/>
    </source>
</evidence>
<comment type="caution">
    <text evidence="14">The sequence shown here is derived from an EMBL/GenBank/DDBJ whole genome shotgun (WGS) entry which is preliminary data.</text>
</comment>
<keyword evidence="5" id="KW-0963">Cytoplasm</keyword>
<dbReference type="InterPro" id="IPR033341">
    <property type="entry name" value="SKA3"/>
</dbReference>
<evidence type="ECO:0000256" key="11">
    <source>
        <dbReference type="ARBA" id="ARBA00023306"/>
    </source>
</evidence>
<evidence type="ECO:0000256" key="12">
    <source>
        <dbReference type="ARBA" id="ARBA00023328"/>
    </source>
</evidence>
<keyword evidence="12" id="KW-0137">Centromere</keyword>
<evidence type="ECO:0000313" key="15">
    <source>
        <dbReference type="Proteomes" id="UP000824782"/>
    </source>
</evidence>
<evidence type="ECO:0008006" key="16">
    <source>
        <dbReference type="Google" id="ProtNLM"/>
    </source>
</evidence>
<sequence length="519" mass="58473">MSVTVNFFSKLRGLALTLEKETAQLEQVFSQEDEDYEEECPMRVLHDLRSEIISMKSDIQATLDNNEKRGRDLNNFLKICRVLQQRNALDIQQIKETFQKYGYTPLDSKAAENGDNADVVKPGCAEESCQSSDPQSLPPPPVIEKKEPWDLLRAPQLSDFGLSHYKLAPAWELQTKKNVPEEKPKPLYKDIRTVNVAKTPKCALRMDEDFSYIEHFGIREDSPNLNDDYTIALLNKKGSGPDKPKESSKDFKNLLTTPAHLTYRGGIDFASVDSPLPPVFCTPGLKVHKKGGLDVVNEKCGENHLKSKSNNTDDGSSAKDASSHQQLSMKSNAVAVDSPRPPSFCTPGLKTQKRDHIVVHPQPDECKEPSGVTDLDTPPVPSFETKWLKTDTTRTLDITEPLPRPELSHNLYLKESAPLDKYYENPTKTSSPPNMRDYCIGTPPRPDMTSCITEDLFKHNLKLNSPPKVSKYENMLWTPTRPEMTTCITEDISQLLSRYSTNQIKPSWQNASANKENRP</sequence>
<keyword evidence="6" id="KW-0132">Cell division</keyword>
<evidence type="ECO:0000256" key="5">
    <source>
        <dbReference type="ARBA" id="ARBA00022490"/>
    </source>
</evidence>
<protein>
    <recommendedName>
        <fullName evidence="16">Spindle and kinetochore-associated protein 3</fullName>
    </recommendedName>
</protein>
<keyword evidence="4" id="KW-0158">Chromosome</keyword>
<reference evidence="14" key="1">
    <citation type="thesis" date="2020" institute="ProQuest LLC" country="789 East Eisenhower Parkway, Ann Arbor, MI, USA">
        <title>Comparative Genomics and Chromosome Evolution.</title>
        <authorList>
            <person name="Mudd A.B."/>
        </authorList>
    </citation>
    <scope>NUCLEOTIDE SEQUENCE</scope>
    <source>
        <strain evidence="14">237g6f4</strain>
        <tissue evidence="14">Blood</tissue>
    </source>
</reference>
<dbReference type="GO" id="GO:0007059">
    <property type="term" value="P:chromosome segregation"/>
    <property type="evidence" value="ECO:0007669"/>
    <property type="project" value="InterPro"/>
</dbReference>
<dbReference type="PANTHER" id="PTHR48118:SF1">
    <property type="entry name" value="SPINDLE AND KINETOCHORE-ASSOCIATED PROTEIN 3"/>
    <property type="match status" value="1"/>
</dbReference>
<keyword evidence="15" id="KW-1185">Reference proteome</keyword>
<evidence type="ECO:0000256" key="3">
    <source>
        <dbReference type="ARBA" id="ARBA00007716"/>
    </source>
</evidence>
<feature type="compositionally biased region" description="Polar residues" evidence="13">
    <location>
        <begin position="308"/>
        <end position="331"/>
    </location>
</feature>
<evidence type="ECO:0000256" key="7">
    <source>
        <dbReference type="ARBA" id="ARBA00022701"/>
    </source>
</evidence>
<dbReference type="Gene3D" id="6.10.250.1400">
    <property type="match status" value="1"/>
</dbReference>
<dbReference type="AlphaFoldDB" id="A0AAV7CL09"/>
<comment type="similarity">
    <text evidence="3">Belongs to the SKA3 family.</text>
</comment>
<evidence type="ECO:0000256" key="10">
    <source>
        <dbReference type="ARBA" id="ARBA00023212"/>
    </source>
</evidence>
<accession>A0AAV7CL09</accession>
<evidence type="ECO:0000313" key="14">
    <source>
        <dbReference type="EMBL" id="KAG8584792.1"/>
    </source>
</evidence>
<evidence type="ECO:0000256" key="8">
    <source>
        <dbReference type="ARBA" id="ARBA00022776"/>
    </source>
</evidence>
<organism evidence="14 15">
    <name type="scientific">Engystomops pustulosus</name>
    <name type="common">Tungara frog</name>
    <name type="synonym">Physalaemus pustulosus</name>
    <dbReference type="NCBI Taxonomy" id="76066"/>
    <lineage>
        <taxon>Eukaryota</taxon>
        <taxon>Metazoa</taxon>
        <taxon>Chordata</taxon>
        <taxon>Craniata</taxon>
        <taxon>Vertebrata</taxon>
        <taxon>Euteleostomi</taxon>
        <taxon>Amphibia</taxon>
        <taxon>Batrachia</taxon>
        <taxon>Anura</taxon>
        <taxon>Neobatrachia</taxon>
        <taxon>Hyloidea</taxon>
        <taxon>Leptodactylidae</taxon>
        <taxon>Leiuperinae</taxon>
        <taxon>Engystomops</taxon>
    </lineage>
</organism>
<feature type="region of interest" description="Disordered" evidence="13">
    <location>
        <begin position="106"/>
        <end position="141"/>
    </location>
</feature>
<dbReference type="GO" id="GO:0000278">
    <property type="term" value="P:mitotic cell cycle"/>
    <property type="evidence" value="ECO:0007669"/>
    <property type="project" value="TreeGrafter"/>
</dbReference>
<gene>
    <name evidence="14" type="ORF">GDO81_004767</name>
</gene>
<keyword evidence="10" id="KW-0206">Cytoskeleton</keyword>